<dbReference type="OrthoDB" id="474235at2"/>
<feature type="domain" description="Methyltransferase" evidence="6">
    <location>
        <begin position="62"/>
        <end position="156"/>
    </location>
</feature>
<evidence type="ECO:0000256" key="4">
    <source>
        <dbReference type="ARBA" id="ARBA00022691"/>
    </source>
</evidence>
<gene>
    <name evidence="7" type="ORF">C8E97_5130</name>
</gene>
<evidence type="ECO:0000256" key="2">
    <source>
        <dbReference type="ARBA" id="ARBA00022603"/>
    </source>
</evidence>
<dbReference type="EMBL" id="RBXO01000001">
    <property type="protein sequence ID" value="RKT56431.1"/>
    <property type="molecule type" value="Genomic_DNA"/>
</dbReference>
<keyword evidence="5" id="KW-0443">Lipid metabolism</keyword>
<protein>
    <submittedName>
        <fullName evidence="7">Methyltransferase family protein</fullName>
    </submittedName>
</protein>
<dbReference type="SUPFAM" id="SSF53335">
    <property type="entry name" value="S-adenosyl-L-methionine-dependent methyltransferases"/>
    <property type="match status" value="1"/>
</dbReference>
<dbReference type="Pfam" id="PF13649">
    <property type="entry name" value="Methyltransf_25"/>
    <property type="match status" value="1"/>
</dbReference>
<keyword evidence="4" id="KW-0949">S-adenosyl-L-methionine</keyword>
<keyword evidence="8" id="KW-1185">Reference proteome</keyword>
<evidence type="ECO:0000259" key="6">
    <source>
        <dbReference type="Pfam" id="PF13649"/>
    </source>
</evidence>
<dbReference type="InterPro" id="IPR029063">
    <property type="entry name" value="SAM-dependent_MTases_sf"/>
</dbReference>
<accession>A0A495W3Y7</accession>
<name>A0A495W3Y7_9PSEU</name>
<organism evidence="7 8">
    <name type="scientific">Saccharothrix australiensis</name>
    <dbReference type="NCBI Taxonomy" id="2072"/>
    <lineage>
        <taxon>Bacteria</taxon>
        <taxon>Bacillati</taxon>
        <taxon>Actinomycetota</taxon>
        <taxon>Actinomycetes</taxon>
        <taxon>Pseudonocardiales</taxon>
        <taxon>Pseudonocardiaceae</taxon>
        <taxon>Saccharothrix</taxon>
    </lineage>
</organism>
<comment type="caution">
    <text evidence="7">The sequence shown here is derived from an EMBL/GenBank/DDBJ whole genome shotgun (WGS) entry which is preliminary data.</text>
</comment>
<evidence type="ECO:0000313" key="7">
    <source>
        <dbReference type="EMBL" id="RKT56431.1"/>
    </source>
</evidence>
<reference evidence="7 8" key="1">
    <citation type="submission" date="2018-10" db="EMBL/GenBank/DDBJ databases">
        <title>Sequencing the genomes of 1000 actinobacteria strains.</title>
        <authorList>
            <person name="Klenk H.-P."/>
        </authorList>
    </citation>
    <scope>NUCLEOTIDE SEQUENCE [LARGE SCALE GENOMIC DNA]</scope>
    <source>
        <strain evidence="7 8">DSM 43800</strain>
    </source>
</reference>
<evidence type="ECO:0000256" key="5">
    <source>
        <dbReference type="ARBA" id="ARBA00023098"/>
    </source>
</evidence>
<dbReference type="PANTHER" id="PTHR43667">
    <property type="entry name" value="CYCLOPROPANE-FATTY-ACYL-PHOSPHOLIPID SYNTHASE"/>
    <property type="match status" value="1"/>
</dbReference>
<dbReference type="CDD" id="cd02440">
    <property type="entry name" value="AdoMet_MTases"/>
    <property type="match status" value="1"/>
</dbReference>
<sequence>MTGGAGAGVNPVPIRAASATVCAVTTAPPANGHALLDFNSPLSDAKSYDLIASLAPLTGGTVVDYGCGWAELLLRAVEHEPGATALGVDSDERAIERGRANVEARGLGGRVRLDLADVTTWEAPPADAVISMGASHAWGGTRATLDAMRSRLKPGGRLLLGDGFWAAEPNARTLETFDRDEFEPLDGLVDLALAAGFRLLNLTTATSDEWDSFESRWCASRERWLLEHPDHPEADEVRAIVDEHRDGWLKGYRGVLGFAYLTLVRR</sequence>
<dbReference type="GO" id="GO:0008168">
    <property type="term" value="F:methyltransferase activity"/>
    <property type="evidence" value="ECO:0007669"/>
    <property type="project" value="UniProtKB-KW"/>
</dbReference>
<comment type="similarity">
    <text evidence="1">Belongs to the CFA/CMAS family.</text>
</comment>
<evidence type="ECO:0000256" key="1">
    <source>
        <dbReference type="ARBA" id="ARBA00010815"/>
    </source>
</evidence>
<dbReference type="GO" id="GO:0006629">
    <property type="term" value="P:lipid metabolic process"/>
    <property type="evidence" value="ECO:0007669"/>
    <property type="project" value="UniProtKB-KW"/>
</dbReference>
<keyword evidence="2 7" id="KW-0489">Methyltransferase</keyword>
<keyword evidence="3 7" id="KW-0808">Transferase</keyword>
<evidence type="ECO:0000256" key="3">
    <source>
        <dbReference type="ARBA" id="ARBA00022679"/>
    </source>
</evidence>
<dbReference type="Gene3D" id="3.40.50.150">
    <property type="entry name" value="Vaccinia Virus protein VP39"/>
    <property type="match status" value="1"/>
</dbReference>
<dbReference type="GO" id="GO:0032259">
    <property type="term" value="P:methylation"/>
    <property type="evidence" value="ECO:0007669"/>
    <property type="project" value="UniProtKB-KW"/>
</dbReference>
<dbReference type="InterPro" id="IPR041698">
    <property type="entry name" value="Methyltransf_25"/>
</dbReference>
<evidence type="ECO:0000313" key="8">
    <source>
        <dbReference type="Proteomes" id="UP000282084"/>
    </source>
</evidence>
<dbReference type="InterPro" id="IPR050723">
    <property type="entry name" value="CFA/CMAS"/>
</dbReference>
<dbReference type="PANTHER" id="PTHR43667:SF1">
    <property type="entry name" value="CYCLOPROPANE-FATTY-ACYL-PHOSPHOLIPID SYNTHASE"/>
    <property type="match status" value="1"/>
</dbReference>
<dbReference type="AlphaFoldDB" id="A0A495W3Y7"/>
<dbReference type="Proteomes" id="UP000282084">
    <property type="component" value="Unassembled WGS sequence"/>
</dbReference>
<proteinExistence type="inferred from homology"/>